<feature type="compositionally biased region" description="Polar residues" evidence="1">
    <location>
        <begin position="263"/>
        <end position="274"/>
    </location>
</feature>
<keyword evidence="2" id="KW-0472">Membrane</keyword>
<reference evidence="3" key="1">
    <citation type="submission" date="2023-03" db="EMBL/GenBank/DDBJ databases">
        <title>Massive genome expansion in bonnet fungi (Mycena s.s.) driven by repeated elements and novel gene families across ecological guilds.</title>
        <authorList>
            <consortium name="Lawrence Berkeley National Laboratory"/>
            <person name="Harder C.B."/>
            <person name="Miyauchi S."/>
            <person name="Viragh M."/>
            <person name="Kuo A."/>
            <person name="Thoen E."/>
            <person name="Andreopoulos B."/>
            <person name="Lu D."/>
            <person name="Skrede I."/>
            <person name="Drula E."/>
            <person name="Henrissat B."/>
            <person name="Morin E."/>
            <person name="Kohler A."/>
            <person name="Barry K."/>
            <person name="LaButti K."/>
            <person name="Morin E."/>
            <person name="Salamov A."/>
            <person name="Lipzen A."/>
            <person name="Mereny Z."/>
            <person name="Hegedus B."/>
            <person name="Baldrian P."/>
            <person name="Stursova M."/>
            <person name="Weitz H."/>
            <person name="Taylor A."/>
            <person name="Grigoriev I.V."/>
            <person name="Nagy L.G."/>
            <person name="Martin F."/>
            <person name="Kauserud H."/>
        </authorList>
    </citation>
    <scope>NUCLEOTIDE SEQUENCE</scope>
    <source>
        <strain evidence="3">9284</strain>
    </source>
</reference>
<gene>
    <name evidence="3" type="ORF">FB45DRAFT_922041</name>
</gene>
<evidence type="ECO:0008006" key="5">
    <source>
        <dbReference type="Google" id="ProtNLM"/>
    </source>
</evidence>
<keyword evidence="4" id="KW-1185">Reference proteome</keyword>
<dbReference type="Proteomes" id="UP001221142">
    <property type="component" value="Unassembled WGS sequence"/>
</dbReference>
<feature type="transmembrane region" description="Helical" evidence="2">
    <location>
        <begin position="155"/>
        <end position="180"/>
    </location>
</feature>
<evidence type="ECO:0000256" key="1">
    <source>
        <dbReference type="SAM" id="MobiDB-lite"/>
    </source>
</evidence>
<keyword evidence="2" id="KW-1133">Transmembrane helix</keyword>
<evidence type="ECO:0000313" key="3">
    <source>
        <dbReference type="EMBL" id="KAJ7625685.1"/>
    </source>
</evidence>
<evidence type="ECO:0000313" key="4">
    <source>
        <dbReference type="Proteomes" id="UP001221142"/>
    </source>
</evidence>
<feature type="region of interest" description="Disordered" evidence="1">
    <location>
        <begin position="234"/>
        <end position="274"/>
    </location>
</feature>
<evidence type="ECO:0000256" key="2">
    <source>
        <dbReference type="SAM" id="Phobius"/>
    </source>
</evidence>
<proteinExistence type="predicted"/>
<dbReference type="AlphaFoldDB" id="A0AAD7BMX5"/>
<dbReference type="Gene3D" id="2.60.120.260">
    <property type="entry name" value="Galactose-binding domain-like"/>
    <property type="match status" value="1"/>
</dbReference>
<comment type="caution">
    <text evidence="3">The sequence shown here is derived from an EMBL/GenBank/DDBJ whole genome shotgun (WGS) entry which is preliminary data.</text>
</comment>
<dbReference type="EMBL" id="JARKIF010000012">
    <property type="protein sequence ID" value="KAJ7625685.1"/>
    <property type="molecule type" value="Genomic_DNA"/>
</dbReference>
<accession>A0AAD7BMX5</accession>
<organism evidence="3 4">
    <name type="scientific">Roridomyces roridus</name>
    <dbReference type="NCBI Taxonomy" id="1738132"/>
    <lineage>
        <taxon>Eukaryota</taxon>
        <taxon>Fungi</taxon>
        <taxon>Dikarya</taxon>
        <taxon>Basidiomycota</taxon>
        <taxon>Agaricomycotina</taxon>
        <taxon>Agaricomycetes</taxon>
        <taxon>Agaricomycetidae</taxon>
        <taxon>Agaricales</taxon>
        <taxon>Marasmiineae</taxon>
        <taxon>Mycenaceae</taxon>
        <taxon>Roridomyces</taxon>
    </lineage>
</organism>
<sequence length="274" mass="28881">MRNDERLSTFRADSSVVQFTSGTWTQVDAGASYLSSDSNATVSFSFDGTLIIVSGIVVPSSQQDQAHAHLSYTLDGTEDSTFFFNASSPPGTPLYSSPALSQGLHTLTLRLVATNATLSVSGGNISSTAILDSISPLTTVLPSPELASPIRHRTALIVISSAIGGLVVLAVAFLGLYLLLRRCIRGRYDRASAPYALGPLQVTLPSTKEAFTSPKYSNHGLSFSQSTDSVHTIGLGLPPRPSAPIPPECYSPCPRKKSKGKTRSNLASTSTSDS</sequence>
<keyword evidence="2" id="KW-0812">Transmembrane</keyword>
<feature type="compositionally biased region" description="Pro residues" evidence="1">
    <location>
        <begin position="238"/>
        <end position="249"/>
    </location>
</feature>
<name>A0AAD7BMX5_9AGAR</name>
<protein>
    <recommendedName>
        <fullName evidence="5">Transmembrane protein</fullName>
    </recommendedName>
</protein>